<proteinExistence type="predicted"/>
<organism evidence="2 3">
    <name type="scientific">Apiospora aurea</name>
    <dbReference type="NCBI Taxonomy" id="335848"/>
    <lineage>
        <taxon>Eukaryota</taxon>
        <taxon>Fungi</taxon>
        <taxon>Dikarya</taxon>
        <taxon>Ascomycota</taxon>
        <taxon>Pezizomycotina</taxon>
        <taxon>Sordariomycetes</taxon>
        <taxon>Xylariomycetidae</taxon>
        <taxon>Amphisphaeriales</taxon>
        <taxon>Apiosporaceae</taxon>
        <taxon>Apiospora</taxon>
    </lineage>
</organism>
<feature type="region of interest" description="Disordered" evidence="1">
    <location>
        <begin position="437"/>
        <end position="471"/>
    </location>
</feature>
<feature type="region of interest" description="Disordered" evidence="1">
    <location>
        <begin position="370"/>
        <end position="389"/>
    </location>
</feature>
<gene>
    <name evidence="2" type="ORF">PG986_012974</name>
</gene>
<evidence type="ECO:0000313" key="2">
    <source>
        <dbReference type="EMBL" id="KAK7943861.1"/>
    </source>
</evidence>
<reference evidence="2 3" key="1">
    <citation type="submission" date="2023-01" db="EMBL/GenBank/DDBJ databases">
        <title>Analysis of 21 Apiospora genomes using comparative genomics revels a genus with tremendous synthesis potential of carbohydrate active enzymes and secondary metabolites.</title>
        <authorList>
            <person name="Sorensen T."/>
        </authorList>
    </citation>
    <scope>NUCLEOTIDE SEQUENCE [LARGE SCALE GENOMIC DNA]</scope>
    <source>
        <strain evidence="2 3">CBS 24483</strain>
    </source>
</reference>
<protein>
    <recommendedName>
        <fullName evidence="4">F-box domain-containing protein</fullName>
    </recommendedName>
</protein>
<evidence type="ECO:0000256" key="1">
    <source>
        <dbReference type="SAM" id="MobiDB-lite"/>
    </source>
</evidence>
<sequence>MKVTDQAPEAQQPGQLVPWRTVSHQPSSALMNLPLDVVKTIQHHLPAETAAYIGLTCRRGSCSLDSSGFGPPARAAAGAGAPAAWAIRYHRGAWDIWVTTNYQLGTCRRPDEWMWRCFVGSGSGGDDNRSGAGDAANCTTTRQQYLHGDHPPGAVIGRWDPARQFKTCIDETVFNPRILRRSVVDQVIDDGDLTSLLEQVSLGPGGDGESEDGHFRNEWSRRTLPFFVVHALREQSPHSTLGRVYRAAQAVSRIGRGGGSVTSDDEDEARTAQGDGGGLFSGREDDEGATADAGAGLRADVAIAVAWLGKTAYVQRLVAEEGLRFPHPLNEFGPNGGTDRGTGSVFPHPLRVAATQGSIQMTELVLSTLNEAPSSLPPGNGEEPESRTRDEYRDHAYGHVVLGTTPQHRRRAVLEWALALGDDDDDLFRHLLDKAKRSRAETDEGGGGGGGGGKEFRLVDHPESGGHRGLY</sequence>
<dbReference type="GeneID" id="92082258"/>
<dbReference type="Proteomes" id="UP001391051">
    <property type="component" value="Unassembled WGS sequence"/>
</dbReference>
<keyword evidence="3" id="KW-1185">Reference proteome</keyword>
<dbReference type="RefSeq" id="XP_066695892.1">
    <property type="nucleotide sequence ID" value="XM_066849196.1"/>
</dbReference>
<comment type="caution">
    <text evidence="2">The sequence shown here is derived from an EMBL/GenBank/DDBJ whole genome shotgun (WGS) entry which is preliminary data.</text>
</comment>
<dbReference type="EMBL" id="JAQQWE010000008">
    <property type="protein sequence ID" value="KAK7943861.1"/>
    <property type="molecule type" value="Genomic_DNA"/>
</dbReference>
<feature type="compositionally biased region" description="Basic and acidic residues" evidence="1">
    <location>
        <begin position="454"/>
        <end position="471"/>
    </location>
</feature>
<name>A0ABR1Q1H9_9PEZI</name>
<evidence type="ECO:0008006" key="4">
    <source>
        <dbReference type="Google" id="ProtNLM"/>
    </source>
</evidence>
<evidence type="ECO:0000313" key="3">
    <source>
        <dbReference type="Proteomes" id="UP001391051"/>
    </source>
</evidence>
<feature type="region of interest" description="Disordered" evidence="1">
    <location>
        <begin position="255"/>
        <end position="290"/>
    </location>
</feature>
<accession>A0ABR1Q1H9</accession>